<evidence type="ECO:0000256" key="1">
    <source>
        <dbReference type="SAM" id="Phobius"/>
    </source>
</evidence>
<dbReference type="AlphaFoldDB" id="A0A4V2YTY1"/>
<proteinExistence type="predicted"/>
<keyword evidence="3" id="KW-1185">Reference proteome</keyword>
<evidence type="ECO:0000313" key="3">
    <source>
        <dbReference type="Proteomes" id="UP000295278"/>
    </source>
</evidence>
<feature type="transmembrane region" description="Helical" evidence="1">
    <location>
        <begin position="6"/>
        <end position="27"/>
    </location>
</feature>
<sequence>MLESLLFIFLIIIGGIFLIISLVVLIVGLIKKSSKLKKLSLGIGIVPILCFGLITFWYLIAVPSFNNSQIQDFAGVYEINNSAYELITKNGLDKKKPKLILFTDGTYKFDEMEGVGLKKSGTWKTGGIDGLFEFYDERGNLSEWASPSGSGKESALSFDFKIDKKDWTNTESILFVKTESE</sequence>
<organism evidence="2 3">
    <name type="scientific">Flavobacterium caseinilyticum</name>
    <dbReference type="NCBI Taxonomy" id="2541732"/>
    <lineage>
        <taxon>Bacteria</taxon>
        <taxon>Pseudomonadati</taxon>
        <taxon>Bacteroidota</taxon>
        <taxon>Flavobacteriia</taxon>
        <taxon>Flavobacteriales</taxon>
        <taxon>Flavobacteriaceae</taxon>
        <taxon>Flavobacterium</taxon>
    </lineage>
</organism>
<name>A0A4V2YTY1_9FLAO</name>
<dbReference type="EMBL" id="SMFM01000005">
    <property type="protein sequence ID" value="TDD75627.1"/>
    <property type="molecule type" value="Genomic_DNA"/>
</dbReference>
<dbReference type="RefSeq" id="WP_131910036.1">
    <property type="nucleotide sequence ID" value="NZ_SMFM01000005.1"/>
</dbReference>
<protein>
    <submittedName>
        <fullName evidence="2">Uncharacterized protein</fullName>
    </submittedName>
</protein>
<dbReference type="OrthoDB" id="1258859at2"/>
<evidence type="ECO:0000313" key="2">
    <source>
        <dbReference type="EMBL" id="TDD75627.1"/>
    </source>
</evidence>
<keyword evidence="1" id="KW-0472">Membrane</keyword>
<keyword evidence="1" id="KW-0812">Transmembrane</keyword>
<gene>
    <name evidence="2" type="ORF">E0F89_12120</name>
</gene>
<accession>A0A4V2YTY1</accession>
<dbReference type="Proteomes" id="UP000295278">
    <property type="component" value="Unassembled WGS sequence"/>
</dbReference>
<keyword evidence="1" id="KW-1133">Transmembrane helix</keyword>
<comment type="caution">
    <text evidence="2">The sequence shown here is derived from an EMBL/GenBank/DDBJ whole genome shotgun (WGS) entry which is preliminary data.</text>
</comment>
<reference evidence="2 3" key="1">
    <citation type="submission" date="2019-03" db="EMBL/GenBank/DDBJ databases">
        <title>Flavobacterium AT-3-2 sp. nov., isolated from arctic soil.</title>
        <authorList>
            <person name="Chaudhary D.K."/>
        </authorList>
    </citation>
    <scope>NUCLEOTIDE SEQUENCE [LARGE SCALE GENOMIC DNA]</scope>
    <source>
        <strain evidence="2 3">AT-3-2</strain>
    </source>
</reference>
<feature type="transmembrane region" description="Helical" evidence="1">
    <location>
        <begin position="39"/>
        <end position="60"/>
    </location>
</feature>